<organism evidence="1 2">
    <name type="scientific">Pseudoalteromonas xiamenensis</name>
    <dbReference type="NCBI Taxonomy" id="882626"/>
    <lineage>
        <taxon>Bacteria</taxon>
        <taxon>Pseudomonadati</taxon>
        <taxon>Pseudomonadota</taxon>
        <taxon>Gammaproteobacteria</taxon>
        <taxon>Alteromonadales</taxon>
        <taxon>Pseudoalteromonadaceae</taxon>
        <taxon>Pseudoalteromonas</taxon>
    </lineage>
</organism>
<dbReference type="KEGG" id="pxi:J5O05_13160"/>
<keyword evidence="2" id="KW-1185">Reference proteome</keyword>
<name>A0A975DGL0_9GAMM</name>
<dbReference type="EMBL" id="CP072133">
    <property type="protein sequence ID" value="QTH70835.1"/>
    <property type="molecule type" value="Genomic_DNA"/>
</dbReference>
<gene>
    <name evidence="1" type="ORF">J5O05_13160</name>
</gene>
<dbReference type="InterPro" id="IPR029058">
    <property type="entry name" value="AB_hydrolase_fold"/>
</dbReference>
<sequence length="268" mass="29966">MHRKVSKIVAPKYQPSFGVILGLMMTLLLAASLPSWAEVPAHIMPVPWTEQLEQDIATKLPAEERKSYTTEEDETFSVLYLPYMAAVKRGIVILLPDWRQSPTSMSGFSYLRNALTDDGFDTYAVVVPEINWQADLAKLDEAEADKSKQDKPVELISEAVIDDYKKRLFARFSKVYENLAMRSDEQLIVIAQGTSAGVLAEYFAKMPSLRVNAFVSVSAMIPNSGRNKHLPATLSLVGPALLDVFYSTDTPLVTQTVQDRNRWDSSQC</sequence>
<accession>A0A975DGL0</accession>
<evidence type="ECO:0000313" key="2">
    <source>
        <dbReference type="Proteomes" id="UP000664904"/>
    </source>
</evidence>
<dbReference type="Proteomes" id="UP000664904">
    <property type="component" value="Chromosome"/>
</dbReference>
<reference evidence="1" key="1">
    <citation type="submission" date="2021-03" db="EMBL/GenBank/DDBJ databases">
        <title>Complete Genome of Pseudoalteromonas xiamenensis STKMTI.2, a new potential marine bacterium producing anti-Vibrio compounds.</title>
        <authorList>
            <person name="Handayani D.P."/>
            <person name="Isnansetyo A."/>
            <person name="Istiqomah I."/>
            <person name="Jumina J."/>
        </authorList>
    </citation>
    <scope>NUCLEOTIDE SEQUENCE</scope>
    <source>
        <strain evidence="1">STKMTI.2</strain>
    </source>
</reference>
<proteinExistence type="predicted"/>
<dbReference type="SUPFAM" id="SSF53474">
    <property type="entry name" value="alpha/beta-Hydrolases"/>
    <property type="match status" value="1"/>
</dbReference>
<evidence type="ECO:0000313" key="1">
    <source>
        <dbReference type="EMBL" id="QTH70835.1"/>
    </source>
</evidence>
<dbReference type="Pfam" id="PF12048">
    <property type="entry name" value="DUF3530"/>
    <property type="match status" value="1"/>
</dbReference>
<dbReference type="AlphaFoldDB" id="A0A975DGL0"/>
<dbReference type="InterPro" id="IPR022529">
    <property type="entry name" value="DUF3530"/>
</dbReference>
<protein>
    <submittedName>
        <fullName evidence="1">DUF3530 family protein</fullName>
    </submittedName>
</protein>
<dbReference type="RefSeq" id="WP_208842418.1">
    <property type="nucleotide sequence ID" value="NZ_CP072133.1"/>
</dbReference>